<gene>
    <name evidence="2" type="ORF">MDCFG202_LOCUS141673</name>
</gene>
<organism evidence="2 3">
    <name type="scientific">Gibberella zeae</name>
    <name type="common">Wheat head blight fungus</name>
    <name type="synonym">Fusarium graminearum</name>
    <dbReference type="NCBI Taxonomy" id="5518"/>
    <lineage>
        <taxon>Eukaryota</taxon>
        <taxon>Fungi</taxon>
        <taxon>Dikarya</taxon>
        <taxon>Ascomycota</taxon>
        <taxon>Pezizomycotina</taxon>
        <taxon>Sordariomycetes</taxon>
        <taxon>Hypocreomycetidae</taxon>
        <taxon>Hypocreales</taxon>
        <taxon>Nectriaceae</taxon>
        <taxon>Fusarium</taxon>
    </lineage>
</organism>
<comment type="caution">
    <text evidence="2">The sequence shown here is derived from an EMBL/GenBank/DDBJ whole genome shotgun (WGS) entry which is preliminary data.</text>
</comment>
<feature type="domain" description="DUF4246" evidence="1">
    <location>
        <begin position="1"/>
        <end position="50"/>
    </location>
</feature>
<accession>A0A4U9FF32</accession>
<dbReference type="AlphaFoldDB" id="A0A4U9FF32"/>
<evidence type="ECO:0000313" key="2">
    <source>
        <dbReference type="EMBL" id="CAG1975208.1"/>
    </source>
</evidence>
<evidence type="ECO:0000259" key="1">
    <source>
        <dbReference type="Pfam" id="PF14033"/>
    </source>
</evidence>
<sequence>MNEHIVGTALYYLDSENVTPSSIKFRMQTSPYQDYYQERVGQDSFNWSEQRREKAGKTTGVSQRLPSSCLALRAARQDKARPPTFYRVMLVDPHTRIINTGNVPPQQLSWWVENAFGNLDTEDVPHPIAKMVSDAAPDHPGIRAVAESGKPLPEELMIMIRREAGESAMLMSLLEAKEHRLKLMEERTKKQHEAEWGWSRAQYSFCEH</sequence>
<dbReference type="InterPro" id="IPR049192">
    <property type="entry name" value="DUF4246_C"/>
</dbReference>
<reference evidence="2" key="1">
    <citation type="submission" date="2021-03" db="EMBL/GenBank/DDBJ databases">
        <authorList>
            <person name="Alouane T."/>
            <person name="Langin T."/>
            <person name="Bonhomme L."/>
        </authorList>
    </citation>
    <scope>NUCLEOTIDE SEQUENCE</scope>
    <source>
        <strain evidence="2">MDC_Fg202</strain>
    </source>
</reference>
<dbReference type="PANTHER" id="PTHR33119:SF1">
    <property type="entry name" value="FE2OG DIOXYGENASE DOMAIN-CONTAINING PROTEIN"/>
    <property type="match status" value="1"/>
</dbReference>
<proteinExistence type="predicted"/>
<dbReference type="InterPro" id="IPR025340">
    <property type="entry name" value="DUF4246"/>
</dbReference>
<dbReference type="Pfam" id="PF14033">
    <property type="entry name" value="DUF4246"/>
    <property type="match status" value="2"/>
</dbReference>
<feature type="domain" description="DUF4246" evidence="1">
    <location>
        <begin position="87"/>
        <end position="113"/>
    </location>
</feature>
<name>A0A4U9FF32_GIBZA</name>
<evidence type="ECO:0000313" key="3">
    <source>
        <dbReference type="Proteomes" id="UP000746612"/>
    </source>
</evidence>
<dbReference type="Proteomes" id="UP000746612">
    <property type="component" value="Unassembled WGS sequence"/>
</dbReference>
<protein>
    <recommendedName>
        <fullName evidence="1">DUF4246 domain-containing protein</fullName>
    </recommendedName>
</protein>
<dbReference type="EMBL" id="CAJPIJ010000103">
    <property type="protein sequence ID" value="CAG1975208.1"/>
    <property type="molecule type" value="Genomic_DNA"/>
</dbReference>
<dbReference type="PANTHER" id="PTHR33119">
    <property type="entry name" value="IFI3P"/>
    <property type="match status" value="1"/>
</dbReference>